<accession>A0A6C7E5C9</accession>
<gene>
    <name evidence="2" type="ORF">YM304_02050</name>
</gene>
<reference evidence="2 3" key="1">
    <citation type="journal article" date="2013" name="Int. J. Syst. Evol. Microbiol.">
        <title>Ilumatobacter nonamiense sp. nov. and Ilumatobacter coccineum sp. nov., isolated from seashore sand.</title>
        <authorList>
            <person name="Matsumoto A."/>
            <person name="Kasai H."/>
            <person name="Matsuo Y."/>
            <person name="Shizuri Y."/>
            <person name="Ichikawa N."/>
            <person name="Fujita N."/>
            <person name="Omura S."/>
            <person name="Takahashi Y."/>
        </authorList>
    </citation>
    <scope>NUCLEOTIDE SEQUENCE [LARGE SCALE GENOMIC DNA]</scope>
    <source>
        <strain evidence="3">NBRC 103263 / KCTC 29153 / YM16-304</strain>
    </source>
</reference>
<evidence type="ECO:0000256" key="1">
    <source>
        <dbReference type="SAM" id="Phobius"/>
    </source>
</evidence>
<dbReference type="AlphaFoldDB" id="A0A6C7E5C9"/>
<keyword evidence="3" id="KW-1185">Reference proteome</keyword>
<keyword evidence="1" id="KW-0472">Membrane</keyword>
<name>A0A6C7E5C9_ILUCY</name>
<dbReference type="Proteomes" id="UP000011863">
    <property type="component" value="Chromosome"/>
</dbReference>
<sequence length="106" mass="11687">MAASPWGDRGEGRRYAAVMPAASTVLWVGCGLLFGVVLWKSGIGMLRSMTQLPPEPPPTGELRKVKRNYRCDVCGVELRMTMAPDEDPPPPKHCLEEMTEVAPLYD</sequence>
<protein>
    <submittedName>
        <fullName evidence="2">Uncharacterized protein</fullName>
    </submittedName>
</protein>
<proteinExistence type="predicted"/>
<organism evidence="2 3">
    <name type="scientific">Ilumatobacter coccineus (strain NBRC 103263 / KCTC 29153 / YM16-304)</name>
    <dbReference type="NCBI Taxonomy" id="1313172"/>
    <lineage>
        <taxon>Bacteria</taxon>
        <taxon>Bacillati</taxon>
        <taxon>Actinomycetota</taxon>
        <taxon>Acidimicrobiia</taxon>
        <taxon>Acidimicrobiales</taxon>
        <taxon>Ilumatobacteraceae</taxon>
        <taxon>Ilumatobacter</taxon>
    </lineage>
</organism>
<feature type="transmembrane region" description="Helical" evidence="1">
    <location>
        <begin position="15"/>
        <end position="39"/>
    </location>
</feature>
<keyword evidence="1" id="KW-0812">Transmembrane</keyword>
<evidence type="ECO:0000313" key="2">
    <source>
        <dbReference type="EMBL" id="BAN00519.1"/>
    </source>
</evidence>
<evidence type="ECO:0000313" key="3">
    <source>
        <dbReference type="Proteomes" id="UP000011863"/>
    </source>
</evidence>
<keyword evidence="1" id="KW-1133">Transmembrane helix</keyword>
<dbReference type="EMBL" id="AP012057">
    <property type="protein sequence ID" value="BAN00519.1"/>
    <property type="molecule type" value="Genomic_DNA"/>
</dbReference>
<dbReference type="KEGG" id="aym:YM304_02050"/>